<dbReference type="SUPFAM" id="SSF56300">
    <property type="entry name" value="Metallo-dependent phosphatases"/>
    <property type="match status" value="1"/>
</dbReference>
<dbReference type="Gene3D" id="3.60.21.10">
    <property type="match status" value="1"/>
</dbReference>
<protein>
    <submittedName>
        <fullName evidence="1">Ligase-associated DNA damage response endonuclease PdeM</fullName>
        <ecNumber evidence="1">3.1.-.-</ecNumber>
    </submittedName>
</protein>
<name>A0A540VW78_9GAMM</name>
<dbReference type="PIRSF" id="PIRSF000887">
    <property type="entry name" value="Pesterase_MJ0037"/>
    <property type="match status" value="1"/>
</dbReference>
<dbReference type="STRING" id="1260251.SPISAL_06100"/>
<dbReference type="AlphaFoldDB" id="A0A540VW78"/>
<reference evidence="1 2" key="1">
    <citation type="submission" date="2019-06" db="EMBL/GenBank/DDBJ databases">
        <title>Metagenome assembled Genome of Spiribacter salinus SL48-SHIP from the microbial mat of Salt Lake 48 (Novosibirsk region, Russia).</title>
        <authorList>
            <person name="Shipova A."/>
            <person name="Rozanov A.S."/>
            <person name="Bryanskaya A.V."/>
            <person name="Peltek S.E."/>
        </authorList>
    </citation>
    <scope>NUCLEOTIDE SEQUENCE [LARGE SCALE GENOMIC DNA]</scope>
    <source>
        <strain evidence="1">SL48-SHIP-2</strain>
    </source>
</reference>
<keyword evidence="1" id="KW-0540">Nuclease</keyword>
<dbReference type="InterPro" id="IPR026336">
    <property type="entry name" value="PdeM-like"/>
</dbReference>
<dbReference type="InterPro" id="IPR029052">
    <property type="entry name" value="Metallo-depent_PP-like"/>
</dbReference>
<gene>
    <name evidence="1" type="primary">pdeM</name>
    <name evidence="1" type="ORF">FKY71_00105</name>
</gene>
<organism evidence="1 2">
    <name type="scientific">Spiribacter salinus</name>
    <dbReference type="NCBI Taxonomy" id="1335746"/>
    <lineage>
        <taxon>Bacteria</taxon>
        <taxon>Pseudomonadati</taxon>
        <taxon>Pseudomonadota</taxon>
        <taxon>Gammaproteobacteria</taxon>
        <taxon>Chromatiales</taxon>
        <taxon>Ectothiorhodospiraceae</taxon>
        <taxon>Spiribacter</taxon>
    </lineage>
</organism>
<dbReference type="EC" id="3.1.-.-" evidence="1"/>
<dbReference type="InterPro" id="IPR024173">
    <property type="entry name" value="Pesterase_MJ0037-like"/>
</dbReference>
<evidence type="ECO:0000313" key="1">
    <source>
        <dbReference type="EMBL" id="TQF01020.1"/>
    </source>
</evidence>
<dbReference type="GO" id="GO:0016787">
    <property type="term" value="F:hydrolase activity"/>
    <property type="evidence" value="ECO:0007669"/>
    <property type="project" value="UniProtKB-KW"/>
</dbReference>
<dbReference type="NCBIfam" id="TIGR04123">
    <property type="entry name" value="P_estr_lig_assc"/>
    <property type="match status" value="1"/>
</dbReference>
<keyword evidence="1" id="KW-0436">Ligase</keyword>
<evidence type="ECO:0000313" key="2">
    <source>
        <dbReference type="Proteomes" id="UP000315400"/>
    </source>
</evidence>
<dbReference type="GO" id="GO:0004519">
    <property type="term" value="F:endonuclease activity"/>
    <property type="evidence" value="ECO:0007669"/>
    <property type="project" value="UniProtKB-KW"/>
</dbReference>
<keyword evidence="1" id="KW-0378">Hydrolase</keyword>
<dbReference type="Proteomes" id="UP000315400">
    <property type="component" value="Unassembled WGS sequence"/>
</dbReference>
<dbReference type="GO" id="GO:0016874">
    <property type="term" value="F:ligase activity"/>
    <property type="evidence" value="ECO:0007669"/>
    <property type="project" value="UniProtKB-KW"/>
</dbReference>
<keyword evidence="1" id="KW-0255">Endonuclease</keyword>
<proteinExistence type="predicted"/>
<sequence>MTPLSLTLGDQTLALLPEGAVFWPARQTLLVADLHLGKAGVFRRAGVAVPEGDTEQSLARLSALIHRHAVKRLILLGDSVHARPGDDPALIANLQSWRQRHARCVMTAIIGNHDRELAPLAELFEWQIEGETEGGLSLRHHPPDHAVDTPWLAGHWHPVVYLHGGGDRLRLPAFIQAGHAGLVLPAFGGLTGGLPIDRAPDRRRYACAGDQVIDLDRQKKADAEVGQEEERE</sequence>
<dbReference type="EMBL" id="VIFK01000001">
    <property type="protein sequence ID" value="TQF01020.1"/>
    <property type="molecule type" value="Genomic_DNA"/>
</dbReference>
<accession>A0A540VW78</accession>
<comment type="caution">
    <text evidence="1">The sequence shown here is derived from an EMBL/GenBank/DDBJ whole genome shotgun (WGS) entry which is preliminary data.</text>
</comment>
<dbReference type="PANTHER" id="PTHR39323:SF1">
    <property type="entry name" value="BLR1149 PROTEIN"/>
    <property type="match status" value="1"/>
</dbReference>
<dbReference type="PANTHER" id="PTHR39323">
    <property type="entry name" value="BLR1149 PROTEIN"/>
    <property type="match status" value="1"/>
</dbReference>